<protein>
    <recommendedName>
        <fullName evidence="9">TRAP transporter small permease protein</fullName>
    </recommendedName>
</protein>
<gene>
    <name evidence="11" type="ORF">ACFONP_02215</name>
</gene>
<evidence type="ECO:0000256" key="5">
    <source>
        <dbReference type="ARBA" id="ARBA00022692"/>
    </source>
</evidence>
<dbReference type="InterPro" id="IPR055348">
    <property type="entry name" value="DctQ"/>
</dbReference>
<keyword evidence="2 9" id="KW-0813">Transport</keyword>
<feature type="transmembrane region" description="Helical" evidence="9">
    <location>
        <begin position="33"/>
        <end position="59"/>
    </location>
</feature>
<feature type="transmembrane region" description="Helical" evidence="9">
    <location>
        <begin position="152"/>
        <end position="173"/>
    </location>
</feature>
<evidence type="ECO:0000256" key="7">
    <source>
        <dbReference type="ARBA" id="ARBA00023136"/>
    </source>
</evidence>
<dbReference type="PANTHER" id="PTHR35011:SF4">
    <property type="entry name" value="SLL1102 PROTEIN"/>
    <property type="match status" value="1"/>
</dbReference>
<feature type="transmembrane region" description="Helical" evidence="9">
    <location>
        <begin position="109"/>
        <end position="131"/>
    </location>
</feature>
<keyword evidence="3" id="KW-1003">Cell membrane</keyword>
<name>A0ABV7M9U8_9PROT</name>
<comment type="caution">
    <text evidence="11">The sequence shown here is derived from an EMBL/GenBank/DDBJ whole genome shotgun (WGS) entry which is preliminary data.</text>
</comment>
<comment type="similarity">
    <text evidence="8 9">Belongs to the TRAP transporter small permease family.</text>
</comment>
<comment type="subunit">
    <text evidence="9">The complex comprises the extracytoplasmic solute receptor protein and the two transmembrane proteins.</text>
</comment>
<proteinExistence type="inferred from homology"/>
<dbReference type="PANTHER" id="PTHR35011">
    <property type="entry name" value="2,3-DIKETO-L-GULONATE TRAP TRANSPORTER SMALL PERMEASE PROTEIN YIAM"/>
    <property type="match status" value="1"/>
</dbReference>
<keyword evidence="12" id="KW-1185">Reference proteome</keyword>
<evidence type="ECO:0000256" key="1">
    <source>
        <dbReference type="ARBA" id="ARBA00004429"/>
    </source>
</evidence>
<dbReference type="EMBL" id="JBHRVA010000002">
    <property type="protein sequence ID" value="MFC3301545.1"/>
    <property type="molecule type" value="Genomic_DNA"/>
</dbReference>
<organism evidence="11 12">
    <name type="scientific">Parvularcula lutaonensis</name>
    <dbReference type="NCBI Taxonomy" id="491923"/>
    <lineage>
        <taxon>Bacteria</taxon>
        <taxon>Pseudomonadati</taxon>
        <taxon>Pseudomonadota</taxon>
        <taxon>Alphaproteobacteria</taxon>
        <taxon>Parvularculales</taxon>
        <taxon>Parvularculaceae</taxon>
        <taxon>Parvularcula</taxon>
    </lineage>
</organism>
<evidence type="ECO:0000256" key="3">
    <source>
        <dbReference type="ARBA" id="ARBA00022475"/>
    </source>
</evidence>
<feature type="domain" description="Tripartite ATP-independent periplasmic transporters DctQ component" evidence="10">
    <location>
        <begin position="47"/>
        <end position="180"/>
    </location>
</feature>
<keyword evidence="7 9" id="KW-0472">Membrane</keyword>
<dbReference type="Proteomes" id="UP001595607">
    <property type="component" value="Unassembled WGS sequence"/>
</dbReference>
<evidence type="ECO:0000256" key="9">
    <source>
        <dbReference type="RuleBase" id="RU369079"/>
    </source>
</evidence>
<evidence type="ECO:0000256" key="8">
    <source>
        <dbReference type="ARBA" id="ARBA00038436"/>
    </source>
</evidence>
<comment type="function">
    <text evidence="9">Part of the tripartite ATP-independent periplasmic (TRAP) transport system.</text>
</comment>
<evidence type="ECO:0000256" key="2">
    <source>
        <dbReference type="ARBA" id="ARBA00022448"/>
    </source>
</evidence>
<evidence type="ECO:0000256" key="4">
    <source>
        <dbReference type="ARBA" id="ARBA00022519"/>
    </source>
</evidence>
<dbReference type="RefSeq" id="WP_189572732.1">
    <property type="nucleotide sequence ID" value="NZ_BMXU01000001.1"/>
</dbReference>
<reference evidence="12" key="1">
    <citation type="journal article" date="2019" name="Int. J. Syst. Evol. Microbiol.">
        <title>The Global Catalogue of Microorganisms (GCM) 10K type strain sequencing project: providing services to taxonomists for standard genome sequencing and annotation.</title>
        <authorList>
            <consortium name="The Broad Institute Genomics Platform"/>
            <consortium name="The Broad Institute Genome Sequencing Center for Infectious Disease"/>
            <person name="Wu L."/>
            <person name="Ma J."/>
        </authorList>
    </citation>
    <scope>NUCLEOTIDE SEQUENCE [LARGE SCALE GENOMIC DNA]</scope>
    <source>
        <strain evidence="12">KCTC 22245</strain>
    </source>
</reference>
<keyword evidence="6 9" id="KW-1133">Transmembrane helix</keyword>
<sequence>MTIKIIAIAALFLPLLLAQVTPAAEGVLRKIVHGAFAIAVASALPLFLVQLAVVILRSVFSVSFIWLQESVIYLFGTMFLLSSGALLVSEGHVRVDILYAKLSKEKQRIIDLLGQLIFVMPLSILIILVSWDYVATSWAQMERSQEASGIHAVFLLKSLIPAFAVLLLFAAQLQVLRLSRAMRGVDA</sequence>
<evidence type="ECO:0000313" key="11">
    <source>
        <dbReference type="EMBL" id="MFC3301545.1"/>
    </source>
</evidence>
<dbReference type="InterPro" id="IPR007387">
    <property type="entry name" value="TRAP_DctQ"/>
</dbReference>
<accession>A0ABV7M9U8</accession>
<evidence type="ECO:0000313" key="12">
    <source>
        <dbReference type="Proteomes" id="UP001595607"/>
    </source>
</evidence>
<keyword evidence="5 9" id="KW-0812">Transmembrane</keyword>
<evidence type="ECO:0000256" key="6">
    <source>
        <dbReference type="ARBA" id="ARBA00022989"/>
    </source>
</evidence>
<keyword evidence="4 9" id="KW-0997">Cell inner membrane</keyword>
<evidence type="ECO:0000259" key="10">
    <source>
        <dbReference type="Pfam" id="PF04290"/>
    </source>
</evidence>
<feature type="transmembrane region" description="Helical" evidence="9">
    <location>
        <begin position="71"/>
        <end position="89"/>
    </location>
</feature>
<dbReference type="Pfam" id="PF04290">
    <property type="entry name" value="DctQ"/>
    <property type="match status" value="1"/>
</dbReference>
<comment type="subcellular location">
    <subcellularLocation>
        <location evidence="1 9">Cell inner membrane</location>
        <topology evidence="1 9">Multi-pass membrane protein</topology>
    </subcellularLocation>
</comment>